<dbReference type="OrthoDB" id="10555116at2759"/>
<protein>
    <submittedName>
        <fullName evidence="1">Uncharacterized protein</fullName>
    </submittedName>
</protein>
<reference evidence="1 2" key="1">
    <citation type="submission" date="2014-04" db="EMBL/GenBank/DDBJ databases">
        <authorList>
            <consortium name="DOE Joint Genome Institute"/>
            <person name="Kuo A."/>
            <person name="Kohler A."/>
            <person name="Costa M.D."/>
            <person name="Nagy L.G."/>
            <person name="Floudas D."/>
            <person name="Copeland A."/>
            <person name="Barry K.W."/>
            <person name="Cichocki N."/>
            <person name="Veneault-Fourrey C."/>
            <person name="LaButti K."/>
            <person name="Lindquist E.A."/>
            <person name="Lipzen A."/>
            <person name="Lundell T."/>
            <person name="Morin E."/>
            <person name="Murat C."/>
            <person name="Sun H."/>
            <person name="Tunlid A."/>
            <person name="Henrissat B."/>
            <person name="Grigoriev I.V."/>
            <person name="Hibbett D.S."/>
            <person name="Martin F."/>
            <person name="Nordberg H.P."/>
            <person name="Cantor M.N."/>
            <person name="Hua S.X."/>
        </authorList>
    </citation>
    <scope>NUCLEOTIDE SEQUENCE [LARGE SCALE GENOMIC DNA]</scope>
    <source>
        <strain evidence="1 2">Marx 270</strain>
    </source>
</reference>
<proteinExistence type="predicted"/>
<evidence type="ECO:0000313" key="1">
    <source>
        <dbReference type="EMBL" id="KIO03691.1"/>
    </source>
</evidence>
<reference evidence="2" key="2">
    <citation type="submission" date="2015-01" db="EMBL/GenBank/DDBJ databases">
        <title>Evolutionary Origins and Diversification of the Mycorrhizal Mutualists.</title>
        <authorList>
            <consortium name="DOE Joint Genome Institute"/>
            <consortium name="Mycorrhizal Genomics Consortium"/>
            <person name="Kohler A."/>
            <person name="Kuo A."/>
            <person name="Nagy L.G."/>
            <person name="Floudas D."/>
            <person name="Copeland A."/>
            <person name="Barry K.W."/>
            <person name="Cichocki N."/>
            <person name="Veneault-Fourrey C."/>
            <person name="LaButti K."/>
            <person name="Lindquist E.A."/>
            <person name="Lipzen A."/>
            <person name="Lundell T."/>
            <person name="Morin E."/>
            <person name="Murat C."/>
            <person name="Riley R."/>
            <person name="Ohm R."/>
            <person name="Sun H."/>
            <person name="Tunlid A."/>
            <person name="Henrissat B."/>
            <person name="Grigoriev I.V."/>
            <person name="Hibbett D.S."/>
            <person name="Martin F."/>
        </authorList>
    </citation>
    <scope>NUCLEOTIDE SEQUENCE [LARGE SCALE GENOMIC DNA]</scope>
    <source>
        <strain evidence="2">Marx 270</strain>
    </source>
</reference>
<dbReference type="HOGENOM" id="CLU_1816577_0_0_1"/>
<gene>
    <name evidence="1" type="ORF">M404DRAFT_613902</name>
</gene>
<dbReference type="InParanoid" id="A0A0C3P7Q5"/>
<name>A0A0C3P7Q5_PISTI</name>
<sequence>MLPRSIGHASCNPELDISGDGVTHCSTPKGAPTATQPNGATRSGFELQKEACKFIQTVAPIKVTYSIHLISGQHEACPVGDVSTKCVSSFVLNKVTSTKGQLDRDSNSDGQTTFRRTSGWIHSSITGLNFQNDLTEPPNPNS</sequence>
<evidence type="ECO:0000313" key="2">
    <source>
        <dbReference type="Proteomes" id="UP000054217"/>
    </source>
</evidence>
<organism evidence="1 2">
    <name type="scientific">Pisolithus tinctorius Marx 270</name>
    <dbReference type="NCBI Taxonomy" id="870435"/>
    <lineage>
        <taxon>Eukaryota</taxon>
        <taxon>Fungi</taxon>
        <taxon>Dikarya</taxon>
        <taxon>Basidiomycota</taxon>
        <taxon>Agaricomycotina</taxon>
        <taxon>Agaricomycetes</taxon>
        <taxon>Agaricomycetidae</taxon>
        <taxon>Boletales</taxon>
        <taxon>Sclerodermatineae</taxon>
        <taxon>Pisolithaceae</taxon>
        <taxon>Pisolithus</taxon>
    </lineage>
</organism>
<dbReference type="Proteomes" id="UP000054217">
    <property type="component" value="Unassembled WGS sequence"/>
</dbReference>
<dbReference type="AlphaFoldDB" id="A0A0C3P7Q5"/>
<keyword evidence="2" id="KW-1185">Reference proteome</keyword>
<dbReference type="EMBL" id="KN831975">
    <property type="protein sequence ID" value="KIO03691.1"/>
    <property type="molecule type" value="Genomic_DNA"/>
</dbReference>
<accession>A0A0C3P7Q5</accession>